<gene>
    <name evidence="2" type="ORF">GRF29_154g256474</name>
</gene>
<evidence type="ECO:0000313" key="3">
    <source>
        <dbReference type="Proteomes" id="UP001280581"/>
    </source>
</evidence>
<keyword evidence="3" id="KW-1185">Reference proteome</keyword>
<dbReference type="AlphaFoldDB" id="A0AAN6LSU9"/>
<feature type="region of interest" description="Disordered" evidence="1">
    <location>
        <begin position="758"/>
        <end position="798"/>
    </location>
</feature>
<feature type="compositionally biased region" description="Basic and acidic residues" evidence="1">
    <location>
        <begin position="212"/>
        <end position="222"/>
    </location>
</feature>
<dbReference type="EMBL" id="WVTA01000013">
    <property type="protein sequence ID" value="KAK3202631.1"/>
    <property type="molecule type" value="Genomic_DNA"/>
</dbReference>
<proteinExistence type="predicted"/>
<feature type="compositionally biased region" description="Basic residues" evidence="1">
    <location>
        <begin position="230"/>
        <end position="242"/>
    </location>
</feature>
<comment type="caution">
    <text evidence="2">The sequence shown here is derived from an EMBL/GenBank/DDBJ whole genome shotgun (WGS) entry which is preliminary data.</text>
</comment>
<feature type="compositionally biased region" description="Basic and acidic residues" evidence="1">
    <location>
        <begin position="530"/>
        <end position="550"/>
    </location>
</feature>
<feature type="compositionally biased region" description="Basic residues" evidence="1">
    <location>
        <begin position="862"/>
        <end position="872"/>
    </location>
</feature>
<feature type="region of interest" description="Disordered" evidence="1">
    <location>
        <begin position="198"/>
        <end position="259"/>
    </location>
</feature>
<sequence length="1058" mass="116444">MLVAAELAANVAIAHRTRNGARLAPRPPTKHQRSKAVVDGAASLRVSLSAVREAKAVVVWANQGSAHPCVTGPEAFTHTLPPLGALFGRYNTPFTSSPFALHSPASALHTHTHIAHAAAQSVSLSPCSPRTHPHAATEDSRPPFRHAPRSRSHVVCHACGPPTRILPPNVAMPMWPFGRRGGKATRIKESGPVAAAVAERQRPAAGSMPALRAHEFANRDVLRSSPARRQSTRSARRRRKSSRASASSLHDFEKDSPSLKPLEAQAHAAFAKEQGLPRHSVDDDITALPNQRRLEHSPHLRPISQQRGTIPYNFDSHENDSLSSLPTARERGRLQRPQSLRKPAYESSGLVRHLSTKKSKREHENLREEEIRAMSMPLPQKRPAGRSGDMLRRDSKKVKGTMNRRFERPESNISLPPEDSIHSSMSGSSDPRAFRVSALDMFSPRPTVRCSVGSQHYASGPDSSPLSNKSKTTAPRGRQPGSRDGSIERKDFDEKRAKRSSRIDDLADELDTGALRDIMERDKRRREKKRKADEERLRRRLERRAEKQRAATEVAPPAPGTPTTPRREAQGTIGLGIERDAPAPSHELMEDVQPSTPQRRPPPLASHFEENSQLPTPLESPIEEPVISNAQAVRYSRGSVSATHTRGPSNVSQMPELLSERLAHEIPVESIERAQDPTASGSLHAVETIDTVTTSKTGTNRRRSSEGRRMAIFASLFRRGKRRSQDQGRTTPSEVSFSNTSRESMSRHPLPAHLVALPPPPTAPIAIKRPSSVPRRTRSKFREDLPEFTPPDSRVQSPGIIHNSAIAARRRSQQPAGLIIESDSSGAARTDSPVSPGVPNAGLMSQSLASVDSEGSWLSGKPIKRSSNKSHLHSSLGSSTGPKTHEPFNASYEELGIPDDEYFRRLTPQPDEHRPSLLSNELQRKPSSEVMSPLETLEDDEAAPAMMESTEEQGELVHSSLGRQPTVVHRQARHKSTEGLLSFYNEDRPFSQETGDSAEMMEADSPTSDNEPVPVVQRARSVDLGKHHFRHLSAGSAKLLDIHKRTSTSSQNKLTHQE</sequence>
<name>A0AAN6LSU9_9PLEO</name>
<feature type="region of interest" description="Disordered" evidence="1">
    <location>
        <begin position="1033"/>
        <end position="1058"/>
    </location>
</feature>
<evidence type="ECO:0000313" key="2">
    <source>
        <dbReference type="EMBL" id="KAK3202631.1"/>
    </source>
</evidence>
<feature type="region of interest" description="Disordered" evidence="1">
    <location>
        <begin position="674"/>
        <end position="746"/>
    </location>
</feature>
<feature type="region of interest" description="Disordered" evidence="1">
    <location>
        <begin position="289"/>
        <end position="430"/>
    </location>
</feature>
<feature type="compositionally biased region" description="Basic and acidic residues" evidence="1">
    <location>
        <begin position="361"/>
        <end position="372"/>
    </location>
</feature>
<feature type="compositionally biased region" description="Basic and acidic residues" evidence="1">
    <location>
        <begin position="485"/>
        <end position="505"/>
    </location>
</feature>
<accession>A0AAN6LSU9</accession>
<feature type="compositionally biased region" description="Polar residues" evidence="1">
    <location>
        <begin position="452"/>
        <end position="473"/>
    </location>
</feature>
<feature type="region of interest" description="Disordered" evidence="1">
    <location>
        <begin position="450"/>
        <end position="623"/>
    </location>
</feature>
<evidence type="ECO:0000256" key="1">
    <source>
        <dbReference type="SAM" id="MobiDB-lite"/>
    </source>
</evidence>
<feature type="region of interest" description="Disordered" evidence="1">
    <location>
        <begin position="822"/>
        <end position="890"/>
    </location>
</feature>
<feature type="region of interest" description="Disordered" evidence="1">
    <location>
        <begin position="120"/>
        <end position="149"/>
    </location>
</feature>
<dbReference type="Proteomes" id="UP001280581">
    <property type="component" value="Unassembled WGS sequence"/>
</dbReference>
<feature type="compositionally biased region" description="Polar residues" evidence="1">
    <location>
        <begin position="1047"/>
        <end position="1058"/>
    </location>
</feature>
<feature type="region of interest" description="Disordered" evidence="1">
    <location>
        <begin position="903"/>
        <end position="1015"/>
    </location>
</feature>
<reference evidence="2 3" key="1">
    <citation type="submission" date="2021-02" db="EMBL/GenBank/DDBJ databases">
        <title>Genome assembly of Pseudopithomyces chartarum.</title>
        <authorList>
            <person name="Jauregui R."/>
            <person name="Singh J."/>
            <person name="Voisey C."/>
        </authorList>
    </citation>
    <scope>NUCLEOTIDE SEQUENCE [LARGE SCALE GENOMIC DNA]</scope>
    <source>
        <strain evidence="2 3">AGR01</strain>
    </source>
</reference>
<organism evidence="2 3">
    <name type="scientific">Pseudopithomyces chartarum</name>
    <dbReference type="NCBI Taxonomy" id="1892770"/>
    <lineage>
        <taxon>Eukaryota</taxon>
        <taxon>Fungi</taxon>
        <taxon>Dikarya</taxon>
        <taxon>Ascomycota</taxon>
        <taxon>Pezizomycotina</taxon>
        <taxon>Dothideomycetes</taxon>
        <taxon>Pleosporomycetidae</taxon>
        <taxon>Pleosporales</taxon>
        <taxon>Massarineae</taxon>
        <taxon>Didymosphaeriaceae</taxon>
        <taxon>Pseudopithomyces</taxon>
    </lineage>
</organism>
<protein>
    <submittedName>
        <fullName evidence="2">Uncharacterized protein</fullName>
    </submittedName>
</protein>
<feature type="compositionally biased region" description="Polar residues" evidence="1">
    <location>
        <begin position="727"/>
        <end position="743"/>
    </location>
</feature>